<feature type="region of interest" description="Disordered" evidence="1">
    <location>
        <begin position="48"/>
        <end position="107"/>
    </location>
</feature>
<feature type="compositionally biased region" description="Polar residues" evidence="1">
    <location>
        <begin position="51"/>
        <end position="68"/>
    </location>
</feature>
<dbReference type="EMBL" id="BPLQ01009089">
    <property type="protein sequence ID" value="GIY41632.1"/>
    <property type="molecule type" value="Genomic_DNA"/>
</dbReference>
<feature type="compositionally biased region" description="Polar residues" evidence="1">
    <location>
        <begin position="87"/>
        <end position="103"/>
    </location>
</feature>
<keyword evidence="3" id="KW-1185">Reference proteome</keyword>
<comment type="caution">
    <text evidence="2">The sequence shown here is derived from an EMBL/GenBank/DDBJ whole genome shotgun (WGS) entry which is preliminary data.</text>
</comment>
<evidence type="ECO:0000313" key="2">
    <source>
        <dbReference type="EMBL" id="GIY41632.1"/>
    </source>
</evidence>
<sequence>MSEKGRKYRKIINVFRRRNALEYLGTPTTSSTAEKRYEINKVYKRRKALARSNQSLQRRKTLGSNQPLQKKENVKKQRVQKKESVKKQSLQKKGNVTKQSLQKKVTVKKQSLQKEEKGWIVINVF</sequence>
<evidence type="ECO:0000313" key="3">
    <source>
        <dbReference type="Proteomes" id="UP001054837"/>
    </source>
</evidence>
<evidence type="ECO:0000256" key="1">
    <source>
        <dbReference type="SAM" id="MobiDB-lite"/>
    </source>
</evidence>
<proteinExistence type="predicted"/>
<feature type="compositionally biased region" description="Basic and acidic residues" evidence="1">
    <location>
        <begin position="69"/>
        <end position="86"/>
    </location>
</feature>
<accession>A0AAV4T887</accession>
<name>A0AAV4T887_9ARAC</name>
<protein>
    <submittedName>
        <fullName evidence="2">Uncharacterized protein</fullName>
    </submittedName>
</protein>
<reference evidence="2 3" key="1">
    <citation type="submission" date="2021-06" db="EMBL/GenBank/DDBJ databases">
        <title>Caerostris darwini draft genome.</title>
        <authorList>
            <person name="Kono N."/>
            <person name="Arakawa K."/>
        </authorList>
    </citation>
    <scope>NUCLEOTIDE SEQUENCE [LARGE SCALE GENOMIC DNA]</scope>
</reference>
<organism evidence="2 3">
    <name type="scientific">Caerostris darwini</name>
    <dbReference type="NCBI Taxonomy" id="1538125"/>
    <lineage>
        <taxon>Eukaryota</taxon>
        <taxon>Metazoa</taxon>
        <taxon>Ecdysozoa</taxon>
        <taxon>Arthropoda</taxon>
        <taxon>Chelicerata</taxon>
        <taxon>Arachnida</taxon>
        <taxon>Araneae</taxon>
        <taxon>Araneomorphae</taxon>
        <taxon>Entelegynae</taxon>
        <taxon>Araneoidea</taxon>
        <taxon>Araneidae</taxon>
        <taxon>Caerostris</taxon>
    </lineage>
</organism>
<dbReference type="AlphaFoldDB" id="A0AAV4T887"/>
<dbReference type="Proteomes" id="UP001054837">
    <property type="component" value="Unassembled WGS sequence"/>
</dbReference>
<gene>
    <name evidence="2" type="ORF">CDAR_126851</name>
</gene>